<reference evidence="3" key="1">
    <citation type="submission" date="2012-11" db="EMBL/GenBank/DDBJ databases">
        <authorList>
            <person name="Lucero-Rivera Y.E."/>
            <person name="Tovar-Ramirez D."/>
        </authorList>
    </citation>
    <scope>NUCLEOTIDE SEQUENCE [LARGE SCALE GENOMIC DNA]</scope>
    <source>
        <strain evidence="3">Araruama</strain>
    </source>
</reference>
<accession>A0A1V1PGZ4</accession>
<dbReference type="InterPro" id="IPR006674">
    <property type="entry name" value="HD_domain"/>
</dbReference>
<dbReference type="PROSITE" id="PS51831">
    <property type="entry name" value="HD"/>
    <property type="match status" value="1"/>
</dbReference>
<name>A0A1V1PGZ4_9BACT</name>
<dbReference type="SUPFAM" id="SSF109604">
    <property type="entry name" value="HD-domain/PDEase-like"/>
    <property type="match status" value="1"/>
</dbReference>
<dbReference type="GO" id="GO:0016787">
    <property type="term" value="F:hydrolase activity"/>
    <property type="evidence" value="ECO:0007669"/>
    <property type="project" value="UniProtKB-KW"/>
</dbReference>
<comment type="caution">
    <text evidence="2">The sequence shown here is derived from an EMBL/GenBank/DDBJ whole genome shotgun (WGS) entry which is preliminary data.</text>
</comment>
<protein>
    <submittedName>
        <fullName evidence="2">Metal-dependent phosphohydrolase</fullName>
    </submittedName>
</protein>
<dbReference type="CDD" id="cd00077">
    <property type="entry name" value="HDc"/>
    <property type="match status" value="1"/>
</dbReference>
<proteinExistence type="predicted"/>
<dbReference type="EMBL" id="ATBP01000024">
    <property type="protein sequence ID" value="ETR74058.1"/>
    <property type="molecule type" value="Genomic_DNA"/>
</dbReference>
<feature type="domain" description="HD" evidence="1">
    <location>
        <begin position="31"/>
        <end position="149"/>
    </location>
</feature>
<dbReference type="Pfam" id="PF01966">
    <property type="entry name" value="HD"/>
    <property type="match status" value="1"/>
</dbReference>
<dbReference type="InterPro" id="IPR003607">
    <property type="entry name" value="HD/PDEase_dom"/>
</dbReference>
<sequence>MDIQSYQNWFNQFTDQYTNLDTDSEFPLTIKKQHTQRVCEEILFLCHRLNVSEHAQKLAQIIALFHDLGRFEQYARYQTFNDSHSINHGIQGIRDLARNDVLANMPLKDRKIICNAIRYHNSAKIPINKDDETLFFIRLIRDADKLDIWRIFFEYYSTRDSHQSKIIELGVPDLPGYSENIINALLNGRIALISDLKTLNDFKLIQLGWIYDLNFYPSFERVKKQKIIENMAALLPKTSQVETLTHKLIDYRDRHLSSMDMI</sequence>
<dbReference type="Proteomes" id="UP000189670">
    <property type="component" value="Unassembled WGS sequence"/>
</dbReference>
<evidence type="ECO:0000313" key="2">
    <source>
        <dbReference type="EMBL" id="ETR74058.1"/>
    </source>
</evidence>
<dbReference type="AlphaFoldDB" id="A0A1V1PGZ4"/>
<evidence type="ECO:0000313" key="3">
    <source>
        <dbReference type="Proteomes" id="UP000189670"/>
    </source>
</evidence>
<gene>
    <name evidence="2" type="ORF">OMM_00492</name>
</gene>
<keyword evidence="2" id="KW-0378">Hydrolase</keyword>
<evidence type="ECO:0000259" key="1">
    <source>
        <dbReference type="PROSITE" id="PS51831"/>
    </source>
</evidence>
<organism evidence="2 3">
    <name type="scientific">Candidatus Magnetoglobus multicellularis str. Araruama</name>
    <dbReference type="NCBI Taxonomy" id="890399"/>
    <lineage>
        <taxon>Bacteria</taxon>
        <taxon>Pseudomonadati</taxon>
        <taxon>Thermodesulfobacteriota</taxon>
        <taxon>Desulfobacteria</taxon>
        <taxon>Desulfobacterales</taxon>
        <taxon>Desulfobacteraceae</taxon>
        <taxon>Candidatus Magnetoglobus</taxon>
    </lineage>
</organism>
<dbReference type="Gene3D" id="1.10.3210.10">
    <property type="entry name" value="Hypothetical protein af1432"/>
    <property type="match status" value="1"/>
</dbReference>